<feature type="region of interest" description="Disordered" evidence="3">
    <location>
        <begin position="428"/>
        <end position="505"/>
    </location>
</feature>
<dbReference type="Pfam" id="PF00135">
    <property type="entry name" value="COesterase"/>
    <property type="match status" value="1"/>
</dbReference>
<keyword evidence="2" id="KW-0325">Glycoprotein</keyword>
<evidence type="ECO:0000259" key="5">
    <source>
        <dbReference type="Pfam" id="PF00135"/>
    </source>
</evidence>
<dbReference type="InterPro" id="IPR051093">
    <property type="entry name" value="Neuroligin/BSAL"/>
</dbReference>
<sequence>MATVINEYTDWERPVRHPISTRDETLDLLSDALYAAPVISTGNYHSLSSPNTYLYVFDHQTRYGDFQTRSGCVHGEELPYVWGAPLVSTMYHFPNNFTQSEVKLSEAMLTYWTNFARTGCTRSVSVARLNVRVNGELMEDVESLKLVESTVERKGMNMWIQRNPNDAASPATEAKTSEKNRFRTIEWPSYDGMHRRYLDIDLKPRLKDHYRSHQLSFWLQLVPQLHAAGKDAPEDHHHLTNHNDWESYRGYVRSEPVTRVILPPDTTTEATTTHQYNVSAVLQSTPASAEGSNGTGLRHHSLGDGFAAYSTALSVTIAIGCSLLILNVLIFAGVYYQRDKSRMEAKKVAENGGLLSSAHSISGDVNTPSTPSLSVKAEVISRMSSGGMKAPPPTPMSQTTHLPPPEFADCPNQVSHYGTAHGVSHLHTLPRGGISKGTPCELQKDPQGGTLTLSVPRAPPPPRVPGQASEAQPLLKQTSFTLTSPHASSSSKSPTKDSNIGELRV</sequence>
<keyword evidence="4" id="KW-0812">Transmembrane</keyword>
<dbReference type="PANTHER" id="PTHR43903">
    <property type="entry name" value="NEUROLIGIN"/>
    <property type="match status" value="1"/>
</dbReference>
<dbReference type="EMBL" id="JAXCGZ010023192">
    <property type="protein sequence ID" value="KAK7015845.1"/>
    <property type="molecule type" value="Genomic_DNA"/>
</dbReference>
<dbReference type="SUPFAM" id="SSF53474">
    <property type="entry name" value="alpha/beta-Hydrolases"/>
    <property type="match status" value="1"/>
</dbReference>
<protein>
    <submittedName>
        <fullName evidence="6">Carboxylesterase</fullName>
    </submittedName>
</protein>
<dbReference type="InterPro" id="IPR029058">
    <property type="entry name" value="AB_hydrolase_fold"/>
</dbReference>
<gene>
    <name evidence="6" type="primary">Ces3_5</name>
    <name evidence="6" type="ORF">SK128_027591</name>
</gene>
<dbReference type="AlphaFoldDB" id="A0AAN8W9H7"/>
<evidence type="ECO:0000256" key="2">
    <source>
        <dbReference type="ARBA" id="ARBA00023180"/>
    </source>
</evidence>
<keyword evidence="4" id="KW-1133">Transmembrane helix</keyword>
<comment type="similarity">
    <text evidence="1">Belongs to the type-B carboxylesterase/lipase family.</text>
</comment>
<keyword evidence="7" id="KW-1185">Reference proteome</keyword>
<feature type="region of interest" description="Disordered" evidence="3">
    <location>
        <begin position="384"/>
        <end position="414"/>
    </location>
</feature>
<feature type="compositionally biased region" description="Low complexity" evidence="3">
    <location>
        <begin position="479"/>
        <end position="498"/>
    </location>
</feature>
<name>A0AAN8W9H7_HALRR</name>
<accession>A0AAN8W9H7</accession>
<proteinExistence type="inferred from homology"/>
<dbReference type="Proteomes" id="UP001381693">
    <property type="component" value="Unassembled WGS sequence"/>
</dbReference>
<comment type="caution">
    <text evidence="6">The sequence shown here is derived from an EMBL/GenBank/DDBJ whole genome shotgun (WGS) entry which is preliminary data.</text>
</comment>
<feature type="transmembrane region" description="Helical" evidence="4">
    <location>
        <begin position="306"/>
        <end position="336"/>
    </location>
</feature>
<dbReference type="InterPro" id="IPR002018">
    <property type="entry name" value="CarbesteraseB"/>
</dbReference>
<dbReference type="Gene3D" id="3.40.50.1820">
    <property type="entry name" value="alpha/beta hydrolase"/>
    <property type="match status" value="1"/>
</dbReference>
<evidence type="ECO:0000256" key="3">
    <source>
        <dbReference type="SAM" id="MobiDB-lite"/>
    </source>
</evidence>
<feature type="domain" description="Carboxylesterase type B" evidence="5">
    <location>
        <begin position="2"/>
        <end position="218"/>
    </location>
</feature>
<evidence type="ECO:0000313" key="6">
    <source>
        <dbReference type="EMBL" id="KAK7015845.1"/>
    </source>
</evidence>
<evidence type="ECO:0000313" key="7">
    <source>
        <dbReference type="Proteomes" id="UP001381693"/>
    </source>
</evidence>
<evidence type="ECO:0000256" key="4">
    <source>
        <dbReference type="SAM" id="Phobius"/>
    </source>
</evidence>
<reference evidence="6 7" key="1">
    <citation type="submission" date="2023-11" db="EMBL/GenBank/DDBJ databases">
        <title>Halocaridina rubra genome assembly.</title>
        <authorList>
            <person name="Smith C."/>
        </authorList>
    </citation>
    <scope>NUCLEOTIDE SEQUENCE [LARGE SCALE GENOMIC DNA]</scope>
    <source>
        <strain evidence="6">EP-1</strain>
        <tissue evidence="6">Whole</tissue>
    </source>
</reference>
<keyword evidence="4" id="KW-0472">Membrane</keyword>
<organism evidence="6 7">
    <name type="scientific">Halocaridina rubra</name>
    <name type="common">Hawaiian red shrimp</name>
    <dbReference type="NCBI Taxonomy" id="373956"/>
    <lineage>
        <taxon>Eukaryota</taxon>
        <taxon>Metazoa</taxon>
        <taxon>Ecdysozoa</taxon>
        <taxon>Arthropoda</taxon>
        <taxon>Crustacea</taxon>
        <taxon>Multicrustacea</taxon>
        <taxon>Malacostraca</taxon>
        <taxon>Eumalacostraca</taxon>
        <taxon>Eucarida</taxon>
        <taxon>Decapoda</taxon>
        <taxon>Pleocyemata</taxon>
        <taxon>Caridea</taxon>
        <taxon>Atyoidea</taxon>
        <taxon>Atyidae</taxon>
        <taxon>Halocaridina</taxon>
    </lineage>
</organism>
<evidence type="ECO:0000256" key="1">
    <source>
        <dbReference type="ARBA" id="ARBA00005964"/>
    </source>
</evidence>